<dbReference type="EMBL" id="JBHUCP010000012">
    <property type="protein sequence ID" value="MFD1531399.1"/>
    <property type="molecule type" value="Genomic_DNA"/>
</dbReference>
<evidence type="ECO:0000313" key="2">
    <source>
        <dbReference type="EMBL" id="MFD1531399.1"/>
    </source>
</evidence>
<gene>
    <name evidence="2" type="ORF">ACFSCY_18325</name>
</gene>
<name>A0ABW4FLB6_9PSEU</name>
<sequence length="450" mass="45262">MAETWAPVGLAPTRLMPPHWPRSPAVQSVSELAVFSPPGADARALPSVWVRQPVPAQLEVTSTRSFAANPPVAAWHAPGATQVEVAVPATSRAPAACVVDEALVAQPAGEPSSQTAVTDALVVANRSGSAMPAAVTVTLESAVICARHARLPSQAVAPVAVLRLLSPSGPPVASADPDTRPVQPASGHISCELAWPVPVRPGIGLGFLPWVWPASRTSTALALLPTAHPPSAAVQLAFVRESPAMPEVAPVVTAWQSGPAHCAAAVDWAIVAGAFRTGFFASSAAWVAALPASSAAFAASAAVFFCSSVAPTRLAMRAASAAACSACLAWAANWAAVLFCCSAMMSATTWPDPAVELVCAWQADCPLAQLALVVVPPAGGPRAPVAPFNAAGPSLPAAELEAVPTQPAAEPAQSSIAEALVQLDAPGTVGPPEFALEPGAVGAGGVAGWS</sequence>
<keyword evidence="3" id="KW-1185">Reference proteome</keyword>
<organism evidence="2 3">
    <name type="scientific">Pseudonocardia aurantiaca</name>
    <dbReference type="NCBI Taxonomy" id="75290"/>
    <lineage>
        <taxon>Bacteria</taxon>
        <taxon>Bacillati</taxon>
        <taxon>Actinomycetota</taxon>
        <taxon>Actinomycetes</taxon>
        <taxon>Pseudonocardiales</taxon>
        <taxon>Pseudonocardiaceae</taxon>
        <taxon>Pseudonocardia</taxon>
    </lineage>
</organism>
<comment type="caution">
    <text evidence="2">The sequence shown here is derived from an EMBL/GenBank/DDBJ whole genome shotgun (WGS) entry which is preliminary data.</text>
</comment>
<keyword evidence="1" id="KW-0812">Transmembrane</keyword>
<evidence type="ECO:0000256" key="1">
    <source>
        <dbReference type="SAM" id="Phobius"/>
    </source>
</evidence>
<protein>
    <submittedName>
        <fullName evidence="2">Uncharacterized protein</fullName>
    </submittedName>
</protein>
<reference evidence="3" key="1">
    <citation type="journal article" date="2019" name="Int. J. Syst. Evol. Microbiol.">
        <title>The Global Catalogue of Microorganisms (GCM) 10K type strain sequencing project: providing services to taxonomists for standard genome sequencing and annotation.</title>
        <authorList>
            <consortium name="The Broad Institute Genomics Platform"/>
            <consortium name="The Broad Institute Genome Sequencing Center for Infectious Disease"/>
            <person name="Wu L."/>
            <person name="Ma J."/>
        </authorList>
    </citation>
    <scope>NUCLEOTIDE SEQUENCE [LARGE SCALE GENOMIC DNA]</scope>
    <source>
        <strain evidence="3">JCM 12165</strain>
    </source>
</reference>
<accession>A0ABW4FLB6</accession>
<proteinExistence type="predicted"/>
<keyword evidence="1" id="KW-0472">Membrane</keyword>
<dbReference type="Proteomes" id="UP001597145">
    <property type="component" value="Unassembled WGS sequence"/>
</dbReference>
<dbReference type="RefSeq" id="WP_343979067.1">
    <property type="nucleotide sequence ID" value="NZ_BAAAJG010000010.1"/>
</dbReference>
<feature type="transmembrane region" description="Helical" evidence="1">
    <location>
        <begin position="284"/>
        <end position="306"/>
    </location>
</feature>
<feature type="transmembrane region" description="Helical" evidence="1">
    <location>
        <begin position="318"/>
        <end position="339"/>
    </location>
</feature>
<keyword evidence="1" id="KW-1133">Transmembrane helix</keyword>
<evidence type="ECO:0000313" key="3">
    <source>
        <dbReference type="Proteomes" id="UP001597145"/>
    </source>
</evidence>